<dbReference type="SMART" id="SM00905">
    <property type="entry name" value="FolB"/>
    <property type="match status" value="1"/>
</dbReference>
<dbReference type="InterPro" id="IPR006157">
    <property type="entry name" value="FolB_dom"/>
</dbReference>
<dbReference type="EC" id="4.1.2.25" evidence="6"/>
<evidence type="ECO:0000256" key="1">
    <source>
        <dbReference type="ARBA" id="ARBA00001353"/>
    </source>
</evidence>
<dbReference type="GO" id="GO:0046656">
    <property type="term" value="P:folic acid biosynthetic process"/>
    <property type="evidence" value="ECO:0007669"/>
    <property type="project" value="UniProtKB-UniRule"/>
</dbReference>
<evidence type="ECO:0000256" key="6">
    <source>
        <dbReference type="RuleBase" id="RU362079"/>
    </source>
</evidence>
<dbReference type="Pfam" id="PF02152">
    <property type="entry name" value="FolB"/>
    <property type="match status" value="1"/>
</dbReference>
<organism evidence="8 10">
    <name type="scientific">Alkalithermobacter thermoalcaliphilus JW-YL-7 = DSM 7308</name>
    <dbReference type="NCBI Taxonomy" id="1121328"/>
    <lineage>
        <taxon>Bacteria</taxon>
        <taxon>Bacillati</taxon>
        <taxon>Bacillota</taxon>
        <taxon>Clostridia</taxon>
        <taxon>Peptostreptococcales</taxon>
        <taxon>Tepidibacteraceae</taxon>
        <taxon>Alkalithermobacter</taxon>
    </lineage>
</organism>
<dbReference type="InterPro" id="IPR043133">
    <property type="entry name" value="GTP-CH-I_C/QueF"/>
</dbReference>
<dbReference type="InterPro" id="IPR006156">
    <property type="entry name" value="Dihydroneopterin_aldolase"/>
</dbReference>
<dbReference type="Proteomes" id="UP000323392">
    <property type="component" value="Unassembled WGS sequence"/>
</dbReference>
<evidence type="ECO:0000256" key="5">
    <source>
        <dbReference type="ARBA" id="ARBA00023239"/>
    </source>
</evidence>
<dbReference type="STRING" id="1121328.JWYL7_0813"/>
<protein>
    <recommendedName>
        <fullName evidence="6">7,8-dihydroneopterin aldolase</fullName>
        <ecNumber evidence="6">4.1.2.25</ecNumber>
    </recommendedName>
</protein>
<evidence type="ECO:0000313" key="11">
    <source>
        <dbReference type="Proteomes" id="UP000323392"/>
    </source>
</evidence>
<dbReference type="RefSeq" id="WP_066069410.1">
    <property type="nucleotide sequence ID" value="NZ_FRBG01000003.1"/>
</dbReference>
<dbReference type="CDD" id="cd00534">
    <property type="entry name" value="DHNA_DHNTPE"/>
    <property type="match status" value="1"/>
</dbReference>
<accession>A0A150FQ86</accession>
<sequence length="121" mass="14150">MDKIILSNLAFYGYHGVLEEENKLGQKFFIDIELYCDLKKAGESDDLNFSVNYARVYDIAKDICENNRYKLIESLAENISKKIFQEFNIIDEVLIRIKKPEAPVKGIFDYFGVEIRRKKDA</sequence>
<dbReference type="OrthoDB" id="9808041at2"/>
<keyword evidence="4 6" id="KW-0289">Folate biosynthesis</keyword>
<evidence type="ECO:0000256" key="2">
    <source>
        <dbReference type="ARBA" id="ARBA00005013"/>
    </source>
</evidence>
<evidence type="ECO:0000259" key="7">
    <source>
        <dbReference type="SMART" id="SM00905"/>
    </source>
</evidence>
<dbReference type="Proteomes" id="UP000092605">
    <property type="component" value="Unassembled WGS sequence"/>
</dbReference>
<dbReference type="GO" id="GO:0046654">
    <property type="term" value="P:tetrahydrofolate biosynthetic process"/>
    <property type="evidence" value="ECO:0007669"/>
    <property type="project" value="UniProtKB-UniRule"/>
</dbReference>
<gene>
    <name evidence="8" type="ORF">JWYL7_0813</name>
    <name evidence="9" type="ORF">SAMN05661008_00584</name>
</gene>
<dbReference type="GO" id="GO:0004150">
    <property type="term" value="F:dihydroneopterin aldolase activity"/>
    <property type="evidence" value="ECO:0007669"/>
    <property type="project" value="UniProtKB-UniRule"/>
</dbReference>
<proteinExistence type="inferred from homology"/>
<feature type="domain" description="Dihydroneopterin aldolase/epimerase" evidence="7">
    <location>
        <begin position="4"/>
        <end position="117"/>
    </location>
</feature>
<dbReference type="FunFam" id="3.30.1130.10:FF:000003">
    <property type="entry name" value="7,8-dihydroneopterin aldolase"/>
    <property type="match status" value="1"/>
</dbReference>
<evidence type="ECO:0000313" key="10">
    <source>
        <dbReference type="Proteomes" id="UP000092605"/>
    </source>
</evidence>
<comment type="similarity">
    <text evidence="3 6">Belongs to the DHNA family.</text>
</comment>
<dbReference type="AlphaFoldDB" id="A0A150FQ86"/>
<dbReference type="PANTHER" id="PTHR42844:SF1">
    <property type="entry name" value="DIHYDRONEOPTERIN ALDOLASE 1-RELATED"/>
    <property type="match status" value="1"/>
</dbReference>
<comment type="pathway">
    <text evidence="2 6">Cofactor biosynthesis; tetrahydrofolate biosynthesis; 2-amino-4-hydroxy-6-hydroxymethyl-7,8-dihydropteridine diphosphate from 7,8-dihydroneopterin triphosphate: step 3/4.</text>
</comment>
<keyword evidence="11" id="KW-1185">Reference proteome</keyword>
<dbReference type="GO" id="GO:0005737">
    <property type="term" value="C:cytoplasm"/>
    <property type="evidence" value="ECO:0007669"/>
    <property type="project" value="TreeGrafter"/>
</dbReference>
<evidence type="ECO:0000313" key="8">
    <source>
        <dbReference type="EMBL" id="KXZ39738.1"/>
    </source>
</evidence>
<dbReference type="Gene3D" id="3.30.1130.10">
    <property type="match status" value="1"/>
</dbReference>
<evidence type="ECO:0000313" key="9">
    <source>
        <dbReference type="EMBL" id="SHK62688.1"/>
    </source>
</evidence>
<comment type="caution">
    <text evidence="8">The sequence shown here is derived from an EMBL/GenBank/DDBJ whole genome shotgun (WGS) entry which is preliminary data.</text>
</comment>
<dbReference type="SUPFAM" id="SSF55620">
    <property type="entry name" value="Tetrahydrobiopterin biosynthesis enzymes-like"/>
    <property type="match status" value="1"/>
</dbReference>
<comment type="function">
    <text evidence="6">Catalyzes the conversion of 7,8-dihydroneopterin to 6-hydroxymethyl-7,8-dihydropterin.</text>
</comment>
<dbReference type="NCBIfam" id="TIGR00526">
    <property type="entry name" value="folB_dom"/>
    <property type="match status" value="1"/>
</dbReference>
<reference evidence="8 10" key="1">
    <citation type="submission" date="2016-02" db="EMBL/GenBank/DDBJ databases">
        <title>Draft genome sequence for Clostridium paradoxum JW-YL-7.</title>
        <authorList>
            <person name="Utturkar S.M."/>
            <person name="Lancaster A."/>
            <person name="Poole F.L."/>
            <person name="Adams M.W."/>
            <person name="Brown S.D."/>
        </authorList>
    </citation>
    <scope>NUCLEOTIDE SEQUENCE [LARGE SCALE GENOMIC DNA]</scope>
    <source>
        <strain evidence="8 10">JW-YL-7</strain>
    </source>
</reference>
<comment type="catalytic activity">
    <reaction evidence="1 6">
        <text>7,8-dihydroneopterin = 6-hydroxymethyl-7,8-dihydropterin + glycolaldehyde</text>
        <dbReference type="Rhea" id="RHEA:10540"/>
        <dbReference type="ChEBI" id="CHEBI:17001"/>
        <dbReference type="ChEBI" id="CHEBI:17071"/>
        <dbReference type="ChEBI" id="CHEBI:44841"/>
        <dbReference type="EC" id="4.1.2.25"/>
    </reaction>
</comment>
<evidence type="ECO:0000256" key="3">
    <source>
        <dbReference type="ARBA" id="ARBA00005708"/>
    </source>
</evidence>
<evidence type="ECO:0000256" key="4">
    <source>
        <dbReference type="ARBA" id="ARBA00022909"/>
    </source>
</evidence>
<dbReference type="EMBL" id="LSFY01000001">
    <property type="protein sequence ID" value="KXZ39738.1"/>
    <property type="molecule type" value="Genomic_DNA"/>
</dbReference>
<dbReference type="EMBL" id="FRBG01000003">
    <property type="protein sequence ID" value="SHK62688.1"/>
    <property type="molecule type" value="Genomic_DNA"/>
</dbReference>
<dbReference type="PANTHER" id="PTHR42844">
    <property type="entry name" value="DIHYDRONEOPTERIN ALDOLASE 1-RELATED"/>
    <property type="match status" value="1"/>
</dbReference>
<dbReference type="PATRIC" id="fig|1121328.3.peg.819"/>
<name>A0A150FQ86_CLOPD</name>
<keyword evidence="5 6" id="KW-0456">Lyase</keyword>
<dbReference type="NCBIfam" id="TIGR00525">
    <property type="entry name" value="folB"/>
    <property type="match status" value="1"/>
</dbReference>
<reference evidence="9 11" key="2">
    <citation type="submission" date="2016-11" db="EMBL/GenBank/DDBJ databases">
        <authorList>
            <person name="Varghese N."/>
            <person name="Submissions S."/>
        </authorList>
    </citation>
    <scope>NUCLEOTIDE SEQUENCE [LARGE SCALE GENOMIC DNA]</scope>
    <source>
        <strain evidence="9 11">DSM 7308</strain>
    </source>
</reference>
<dbReference type="UniPathway" id="UPA00077">
    <property type="reaction ID" value="UER00154"/>
</dbReference>